<dbReference type="Proteomes" id="UP001187192">
    <property type="component" value="Unassembled WGS sequence"/>
</dbReference>
<proteinExistence type="predicted"/>
<organism evidence="1 2">
    <name type="scientific">Ficus carica</name>
    <name type="common">Common fig</name>
    <dbReference type="NCBI Taxonomy" id="3494"/>
    <lineage>
        <taxon>Eukaryota</taxon>
        <taxon>Viridiplantae</taxon>
        <taxon>Streptophyta</taxon>
        <taxon>Embryophyta</taxon>
        <taxon>Tracheophyta</taxon>
        <taxon>Spermatophyta</taxon>
        <taxon>Magnoliopsida</taxon>
        <taxon>eudicotyledons</taxon>
        <taxon>Gunneridae</taxon>
        <taxon>Pentapetalae</taxon>
        <taxon>rosids</taxon>
        <taxon>fabids</taxon>
        <taxon>Rosales</taxon>
        <taxon>Moraceae</taxon>
        <taxon>Ficeae</taxon>
        <taxon>Ficus</taxon>
    </lineage>
</organism>
<dbReference type="AlphaFoldDB" id="A0AA88B167"/>
<gene>
    <name evidence="1" type="ORF">TIFTF001_025167</name>
</gene>
<accession>A0AA88B167</accession>
<evidence type="ECO:0000313" key="2">
    <source>
        <dbReference type="Proteomes" id="UP001187192"/>
    </source>
</evidence>
<comment type="caution">
    <text evidence="1">The sequence shown here is derived from an EMBL/GenBank/DDBJ whole genome shotgun (WGS) entry which is preliminary data.</text>
</comment>
<reference evidence="1" key="1">
    <citation type="submission" date="2023-07" db="EMBL/GenBank/DDBJ databases">
        <title>draft genome sequence of fig (Ficus carica).</title>
        <authorList>
            <person name="Takahashi T."/>
            <person name="Nishimura K."/>
        </authorList>
    </citation>
    <scope>NUCLEOTIDE SEQUENCE</scope>
</reference>
<evidence type="ECO:0000313" key="1">
    <source>
        <dbReference type="EMBL" id="GMN56046.1"/>
    </source>
</evidence>
<name>A0AA88B167_FICCA</name>
<sequence>MKWAAAHHTFAADSQAKEPVYAGYNAQNVRCSQPLPCIRSAATLSSSVAACLLRSPSRQMHAV</sequence>
<keyword evidence="2" id="KW-1185">Reference proteome</keyword>
<protein>
    <submittedName>
        <fullName evidence="1">Uncharacterized protein</fullName>
    </submittedName>
</protein>
<dbReference type="EMBL" id="BTGU01000061">
    <property type="protein sequence ID" value="GMN56046.1"/>
    <property type="molecule type" value="Genomic_DNA"/>
</dbReference>